<dbReference type="EMBL" id="JANFAV010000004">
    <property type="protein sequence ID" value="MCW6534857.1"/>
    <property type="molecule type" value="Genomic_DNA"/>
</dbReference>
<dbReference type="Proteomes" id="UP001165565">
    <property type="component" value="Unassembled WGS sequence"/>
</dbReference>
<dbReference type="InterPro" id="IPR029016">
    <property type="entry name" value="GAF-like_dom_sf"/>
</dbReference>
<accession>A0AA42CQF6</accession>
<reference evidence="2" key="1">
    <citation type="submission" date="2022-06" db="EMBL/GenBank/DDBJ databases">
        <title>Sphingomonas sp. nov. isolated from rhizosphere soil of tomato.</title>
        <authorList>
            <person name="Dong H."/>
            <person name="Gao R."/>
        </authorList>
    </citation>
    <scope>NUCLEOTIDE SEQUENCE</scope>
    <source>
        <strain evidence="2">MMSM24</strain>
    </source>
</reference>
<keyword evidence="3" id="KW-1185">Reference proteome</keyword>
<name>A0AA42CQF6_9SPHN</name>
<dbReference type="SMART" id="SM00065">
    <property type="entry name" value="GAF"/>
    <property type="match status" value="1"/>
</dbReference>
<dbReference type="SUPFAM" id="SSF55781">
    <property type="entry name" value="GAF domain-like"/>
    <property type="match status" value="1"/>
</dbReference>
<dbReference type="Gene3D" id="3.30.450.40">
    <property type="match status" value="1"/>
</dbReference>
<dbReference type="Pfam" id="PF13185">
    <property type="entry name" value="GAF_2"/>
    <property type="match status" value="1"/>
</dbReference>
<sequence length="178" mass="19572">MDRKLASERDSEQKALAARWSIAAEAIEALAGARSLEAVVSVLRAFARRAVGADGITVVLREEDQCHYIAEDAMEPLWTGQRFPIGTCVSGWAMEHHETAVIGDIFDDERVPIEAYRNTFVRSMLMVPIGQIDPIAAVGAYWSELGQPTDNEITLLEALARAASVALENERLSRRAGY</sequence>
<proteinExistence type="predicted"/>
<comment type="caution">
    <text evidence="2">The sequence shown here is derived from an EMBL/GenBank/DDBJ whole genome shotgun (WGS) entry which is preliminary data.</text>
</comment>
<gene>
    <name evidence="2" type="ORF">NEE01_08670</name>
</gene>
<evidence type="ECO:0000313" key="3">
    <source>
        <dbReference type="Proteomes" id="UP001165565"/>
    </source>
</evidence>
<dbReference type="InterPro" id="IPR003018">
    <property type="entry name" value="GAF"/>
</dbReference>
<feature type="domain" description="GAF" evidence="1">
    <location>
        <begin position="35"/>
        <end position="177"/>
    </location>
</feature>
<organism evidence="2 3">
    <name type="scientific">Sphingomonas lycopersici</name>
    <dbReference type="NCBI Taxonomy" id="2951807"/>
    <lineage>
        <taxon>Bacteria</taxon>
        <taxon>Pseudomonadati</taxon>
        <taxon>Pseudomonadota</taxon>
        <taxon>Alphaproteobacteria</taxon>
        <taxon>Sphingomonadales</taxon>
        <taxon>Sphingomonadaceae</taxon>
        <taxon>Sphingomonas</taxon>
    </lineage>
</organism>
<evidence type="ECO:0000313" key="2">
    <source>
        <dbReference type="EMBL" id="MCW6534857.1"/>
    </source>
</evidence>
<dbReference type="AlphaFoldDB" id="A0AA42CQF6"/>
<protein>
    <submittedName>
        <fullName evidence="2">GAF domain-containing protein</fullName>
    </submittedName>
</protein>
<evidence type="ECO:0000259" key="1">
    <source>
        <dbReference type="SMART" id="SM00065"/>
    </source>
</evidence>